<dbReference type="Gene3D" id="3.40.50.300">
    <property type="entry name" value="P-loop containing nucleotide triphosphate hydrolases"/>
    <property type="match status" value="1"/>
</dbReference>
<dbReference type="Pfam" id="PF00004">
    <property type="entry name" value="AAA"/>
    <property type="match status" value="1"/>
</dbReference>
<feature type="region of interest" description="Disordered" evidence="1">
    <location>
        <begin position="1"/>
        <end position="20"/>
    </location>
</feature>
<dbReference type="PANTHER" id="PTHR46411:SF4">
    <property type="entry name" value="AAA+ ATPASE DOMAIN-CONTAINING PROTEIN"/>
    <property type="match status" value="1"/>
</dbReference>
<evidence type="ECO:0000259" key="2">
    <source>
        <dbReference type="SMART" id="SM00382"/>
    </source>
</evidence>
<dbReference type="SUPFAM" id="SSF52540">
    <property type="entry name" value="P-loop containing nucleoside triphosphate hydrolases"/>
    <property type="match status" value="1"/>
</dbReference>
<dbReference type="Pfam" id="PF22942">
    <property type="entry name" value="DUF7025"/>
    <property type="match status" value="1"/>
</dbReference>
<evidence type="ECO:0000313" key="3">
    <source>
        <dbReference type="EMBL" id="KAF1956039.1"/>
    </source>
</evidence>
<dbReference type="CDD" id="cd19481">
    <property type="entry name" value="RecA-like_protease"/>
    <property type="match status" value="1"/>
</dbReference>
<evidence type="ECO:0000256" key="1">
    <source>
        <dbReference type="SAM" id="MobiDB-lite"/>
    </source>
</evidence>
<accession>A0A6A5TWC8</accession>
<feature type="domain" description="AAA+ ATPase" evidence="2">
    <location>
        <begin position="582"/>
        <end position="709"/>
    </location>
</feature>
<dbReference type="AlphaFoldDB" id="A0A6A5TWC8"/>
<evidence type="ECO:0000313" key="4">
    <source>
        <dbReference type="Proteomes" id="UP000800035"/>
    </source>
</evidence>
<feature type="compositionally biased region" description="Polar residues" evidence="1">
    <location>
        <begin position="59"/>
        <end position="70"/>
    </location>
</feature>
<name>A0A6A5TWC8_9PLEO</name>
<dbReference type="InterPro" id="IPR003593">
    <property type="entry name" value="AAA+_ATPase"/>
</dbReference>
<dbReference type="OrthoDB" id="10042665at2759"/>
<organism evidence="3 4">
    <name type="scientific">Byssothecium circinans</name>
    <dbReference type="NCBI Taxonomy" id="147558"/>
    <lineage>
        <taxon>Eukaryota</taxon>
        <taxon>Fungi</taxon>
        <taxon>Dikarya</taxon>
        <taxon>Ascomycota</taxon>
        <taxon>Pezizomycotina</taxon>
        <taxon>Dothideomycetes</taxon>
        <taxon>Pleosporomycetidae</taxon>
        <taxon>Pleosporales</taxon>
        <taxon>Massarineae</taxon>
        <taxon>Massarinaceae</taxon>
        <taxon>Byssothecium</taxon>
    </lineage>
</organism>
<dbReference type="InterPro" id="IPR027417">
    <property type="entry name" value="P-loop_NTPase"/>
</dbReference>
<keyword evidence="4" id="KW-1185">Reference proteome</keyword>
<sequence>MAETGNDTGPPEMGSHKGRIEELEQRYISLLEAKVARLEMQLSTESAGDEVGAEEKTGSEASINEDTFTEGQAGKQKPEEEEENELRYKIIISKWDSEAGDFKDIDATKKEGKKEIGPENQPRRAFTLRKLTMTRTRFSAQRNQSESVSSEVTIETKGLQKLLGKITHKWGWSDMVVSCRSPYIPLVHSWKEALKESQMIVEGEPEDDKKAREDLAKLLHIISTSSGYLPLDRYFKDRKTFIEERTITHSALWSLFPPGTLIVAQPFLDQQQLFFVQSCDGFVTEDRTFDLVCYCLDYDGYEFNRVPFEMQIPYWGPDQRSIIELPFYPLEYHGDGSKGEDSGVKSIEELKKKLIARGKKFFDICTTLPGKQMFKYKGDAHVHTGVSLLHRVDSTVGGRLARGQDDSSSMSTSHDALRHDAMRHQARSVNKKEIDGTTMVDFESFYEYLSPNTPILGSMQRYEGQLETLSPDRRANPVLREMYKFDWDKHKRTEPMTPEQHMLCPPRVLGYALKQKKWAQLLVSKLQPPDKADASTFQEKLQLDDELKELVQKSVQAHERGKERDWKGRPLALQDFAPDKGKGLIIMLYGYPGVGKTLTAESVALMAGKPLLSVGVSDIGIEGDKVEANLQKIFYLAGKWEAVLLFDEADVFLEARGEGENDLQRNAMVSVLLRVLEYYDGILILTTNRMKSFDIAVQSRIHIAIKYEELTAEQQSCIWESFLTQLHDKKLVDDFSDLMRWVNAYGRKQRFNGRQIRNVVSTAMGIAMMENEPGGTDDDDDHDDDGHGNGRFGNNRGNGKLKRMHIERVAKQTKDFKQDLKAQEDIYNKITR</sequence>
<dbReference type="InterPro" id="IPR003959">
    <property type="entry name" value="ATPase_AAA_core"/>
</dbReference>
<gene>
    <name evidence="3" type="ORF">CC80DRAFT_536017</name>
</gene>
<dbReference type="InterPro" id="IPR056599">
    <property type="entry name" value="AAA_lid_fung"/>
</dbReference>
<feature type="region of interest" description="Disordered" evidence="1">
    <location>
        <begin position="769"/>
        <end position="802"/>
    </location>
</feature>
<dbReference type="SMART" id="SM00382">
    <property type="entry name" value="AAA"/>
    <property type="match status" value="1"/>
</dbReference>
<dbReference type="PANTHER" id="PTHR46411">
    <property type="entry name" value="FAMILY ATPASE, PUTATIVE-RELATED"/>
    <property type="match status" value="1"/>
</dbReference>
<protein>
    <submittedName>
        <fullName evidence="3">P-loop containing nucleoside triphosphate hydrolase protein</fullName>
    </submittedName>
</protein>
<dbReference type="GO" id="GO:0005524">
    <property type="term" value="F:ATP binding"/>
    <property type="evidence" value="ECO:0007669"/>
    <property type="project" value="InterPro"/>
</dbReference>
<feature type="region of interest" description="Disordered" evidence="1">
    <location>
        <begin position="43"/>
        <end position="84"/>
    </location>
</feature>
<dbReference type="EMBL" id="ML976993">
    <property type="protein sequence ID" value="KAF1956039.1"/>
    <property type="molecule type" value="Genomic_DNA"/>
</dbReference>
<dbReference type="Proteomes" id="UP000800035">
    <property type="component" value="Unassembled WGS sequence"/>
</dbReference>
<proteinExistence type="predicted"/>
<dbReference type="InterPro" id="IPR054289">
    <property type="entry name" value="DUF7025"/>
</dbReference>
<reference evidence="3" key="1">
    <citation type="journal article" date="2020" name="Stud. Mycol.">
        <title>101 Dothideomycetes genomes: a test case for predicting lifestyles and emergence of pathogens.</title>
        <authorList>
            <person name="Haridas S."/>
            <person name="Albert R."/>
            <person name="Binder M."/>
            <person name="Bloem J."/>
            <person name="Labutti K."/>
            <person name="Salamov A."/>
            <person name="Andreopoulos B."/>
            <person name="Baker S."/>
            <person name="Barry K."/>
            <person name="Bills G."/>
            <person name="Bluhm B."/>
            <person name="Cannon C."/>
            <person name="Castanera R."/>
            <person name="Culley D."/>
            <person name="Daum C."/>
            <person name="Ezra D."/>
            <person name="Gonzalez J."/>
            <person name="Henrissat B."/>
            <person name="Kuo A."/>
            <person name="Liang C."/>
            <person name="Lipzen A."/>
            <person name="Lutzoni F."/>
            <person name="Magnuson J."/>
            <person name="Mondo S."/>
            <person name="Nolan M."/>
            <person name="Ohm R."/>
            <person name="Pangilinan J."/>
            <person name="Park H.-J."/>
            <person name="Ramirez L."/>
            <person name="Alfaro M."/>
            <person name="Sun H."/>
            <person name="Tritt A."/>
            <person name="Yoshinaga Y."/>
            <person name="Zwiers L.-H."/>
            <person name="Turgeon B."/>
            <person name="Goodwin S."/>
            <person name="Spatafora J."/>
            <person name="Crous P."/>
            <person name="Grigoriev I."/>
        </authorList>
    </citation>
    <scope>NUCLEOTIDE SEQUENCE</scope>
    <source>
        <strain evidence="3">CBS 675.92</strain>
    </source>
</reference>
<dbReference type="Pfam" id="PF23232">
    <property type="entry name" value="AAA_lid_13"/>
    <property type="match status" value="1"/>
</dbReference>
<keyword evidence="3" id="KW-0378">Hydrolase</keyword>
<dbReference type="GO" id="GO:0016887">
    <property type="term" value="F:ATP hydrolysis activity"/>
    <property type="evidence" value="ECO:0007669"/>
    <property type="project" value="InterPro"/>
</dbReference>